<dbReference type="SUPFAM" id="SSF56317">
    <property type="entry name" value="Carbon-nitrogen hydrolase"/>
    <property type="match status" value="1"/>
</dbReference>
<gene>
    <name evidence="2" type="ORF">S12H4_59723</name>
</gene>
<dbReference type="PROSITE" id="PS50263">
    <property type="entry name" value="CN_HYDROLASE"/>
    <property type="match status" value="1"/>
</dbReference>
<name>X1UKI1_9ZZZZ</name>
<feature type="non-terminal residue" evidence="2">
    <location>
        <position position="1"/>
    </location>
</feature>
<dbReference type="InterPro" id="IPR003010">
    <property type="entry name" value="C-N_Hydrolase"/>
</dbReference>
<dbReference type="AlphaFoldDB" id="X1UKI1"/>
<dbReference type="Pfam" id="PF00795">
    <property type="entry name" value="CN_hydrolase"/>
    <property type="match status" value="1"/>
</dbReference>
<reference evidence="2" key="1">
    <citation type="journal article" date="2014" name="Front. Microbiol.">
        <title>High frequency of phylogenetically diverse reductive dehalogenase-homologous genes in deep subseafloor sedimentary metagenomes.</title>
        <authorList>
            <person name="Kawai M."/>
            <person name="Futagami T."/>
            <person name="Toyoda A."/>
            <person name="Takaki Y."/>
            <person name="Nishi S."/>
            <person name="Hori S."/>
            <person name="Arai W."/>
            <person name="Tsubouchi T."/>
            <person name="Morono Y."/>
            <person name="Uchiyama I."/>
            <person name="Ito T."/>
            <person name="Fujiyama A."/>
            <person name="Inagaki F."/>
            <person name="Takami H."/>
        </authorList>
    </citation>
    <scope>NUCLEOTIDE SEQUENCE</scope>
    <source>
        <strain evidence="2">Expedition CK06-06</strain>
    </source>
</reference>
<comment type="caution">
    <text evidence="2">The sequence shown here is derived from an EMBL/GenBank/DDBJ whole genome shotgun (WGS) entry which is preliminary data.</text>
</comment>
<organism evidence="2">
    <name type="scientific">marine sediment metagenome</name>
    <dbReference type="NCBI Taxonomy" id="412755"/>
    <lineage>
        <taxon>unclassified sequences</taxon>
        <taxon>metagenomes</taxon>
        <taxon>ecological metagenomes</taxon>
    </lineage>
</organism>
<sequence length="152" mass="17282">NEEKILSLTEKAIQQKVDLLLFPEAVNLGYFILDPTRNKDEAFSLALELAPDFSSPWVEELKRKARRGIHMACGGLFKIEENKLVNALLLFSPKGEISAYYKTHLYHLKEIREEDFVIKGNELKVVDTDVGKIGLSICYDLNFPEVARTLAL</sequence>
<dbReference type="CDD" id="cd07197">
    <property type="entry name" value="nitrilase"/>
    <property type="match status" value="1"/>
</dbReference>
<dbReference type="EMBL" id="BARW01039107">
    <property type="protein sequence ID" value="GAJ18009.1"/>
    <property type="molecule type" value="Genomic_DNA"/>
</dbReference>
<dbReference type="PANTHER" id="PTHR23088">
    <property type="entry name" value="NITRILASE-RELATED"/>
    <property type="match status" value="1"/>
</dbReference>
<protein>
    <recommendedName>
        <fullName evidence="1">CN hydrolase domain-containing protein</fullName>
    </recommendedName>
</protein>
<dbReference type="InterPro" id="IPR036526">
    <property type="entry name" value="C-N_Hydrolase_sf"/>
</dbReference>
<feature type="domain" description="CN hydrolase" evidence="1">
    <location>
        <begin position="1"/>
        <end position="152"/>
    </location>
</feature>
<proteinExistence type="predicted"/>
<feature type="non-terminal residue" evidence="2">
    <location>
        <position position="152"/>
    </location>
</feature>
<dbReference type="PANTHER" id="PTHR23088:SF27">
    <property type="entry name" value="DEAMINATED GLUTATHIONE AMIDASE"/>
    <property type="match status" value="1"/>
</dbReference>
<accession>X1UKI1</accession>
<evidence type="ECO:0000259" key="1">
    <source>
        <dbReference type="PROSITE" id="PS50263"/>
    </source>
</evidence>
<evidence type="ECO:0000313" key="2">
    <source>
        <dbReference type="EMBL" id="GAJ18009.1"/>
    </source>
</evidence>
<dbReference type="Gene3D" id="3.60.110.10">
    <property type="entry name" value="Carbon-nitrogen hydrolase"/>
    <property type="match status" value="1"/>
</dbReference>